<keyword evidence="8" id="KW-1185">Reference proteome</keyword>
<reference evidence="5 8" key="3">
    <citation type="submission" date="2019-07" db="EMBL/GenBank/DDBJ databases">
        <title>Whole genome shotgun sequence of Lactobacillus zymae NBRC 107157.</title>
        <authorList>
            <person name="Hosoyama A."/>
            <person name="Uohara A."/>
            <person name="Ohji S."/>
            <person name="Ichikawa N."/>
        </authorList>
    </citation>
    <scope>NUCLEOTIDE SEQUENCE [LARGE SCALE GENOMIC DNA]</scope>
    <source>
        <strain evidence="5 8">NBRC 107157</strain>
    </source>
</reference>
<dbReference type="EMBL" id="LT854705">
    <property type="protein sequence ID" value="SMS13208.1"/>
    <property type="molecule type" value="Genomic_DNA"/>
</dbReference>
<dbReference type="GO" id="GO:0008768">
    <property type="term" value="F:UDP-sugar diphosphatase activity"/>
    <property type="evidence" value="ECO:0007669"/>
    <property type="project" value="TreeGrafter"/>
</dbReference>
<evidence type="ECO:0000259" key="4">
    <source>
        <dbReference type="Pfam" id="PF02872"/>
    </source>
</evidence>
<dbReference type="PRINTS" id="PR01607">
    <property type="entry name" value="APYRASEFAMLY"/>
</dbReference>
<evidence type="ECO:0000313" key="7">
    <source>
        <dbReference type="Proteomes" id="UP000195412"/>
    </source>
</evidence>
<keyword evidence="1" id="KW-0732">Signal</keyword>
<name>A0A1Y6JTE3_9LACO</name>
<dbReference type="RefSeq" id="WP_057734589.1">
    <property type="nucleotide sequence ID" value="NZ_BJZK01000016.1"/>
</dbReference>
<dbReference type="Pfam" id="PF00149">
    <property type="entry name" value="Metallophos"/>
    <property type="match status" value="1"/>
</dbReference>
<dbReference type="InterPro" id="IPR006146">
    <property type="entry name" value="5'-Nucleotdase_CS"/>
</dbReference>
<dbReference type="PANTHER" id="PTHR11575:SF24">
    <property type="entry name" value="5'-NUCLEOTIDASE"/>
    <property type="match status" value="1"/>
</dbReference>
<evidence type="ECO:0000256" key="2">
    <source>
        <dbReference type="RuleBase" id="RU362119"/>
    </source>
</evidence>
<dbReference type="InterPro" id="IPR029052">
    <property type="entry name" value="Metallo-depent_PP-like"/>
</dbReference>
<proteinExistence type="inferred from homology"/>
<dbReference type="AlphaFoldDB" id="A0A1Y6JTE3"/>
<dbReference type="Proteomes" id="UP000321794">
    <property type="component" value="Unassembled WGS sequence"/>
</dbReference>
<dbReference type="Gene3D" id="3.90.780.10">
    <property type="entry name" value="5'-Nucleotidase, C-terminal domain"/>
    <property type="match status" value="1"/>
</dbReference>
<protein>
    <submittedName>
        <fullName evidence="5 6">5'-nucleotidase</fullName>
        <ecNumber evidence="6">3.1.3.5</ecNumber>
    </submittedName>
</protein>
<feature type="domain" description="Calcineurin-like phosphoesterase" evidence="3">
    <location>
        <begin position="73"/>
        <end position="332"/>
    </location>
</feature>
<reference evidence="7" key="1">
    <citation type="submission" date="2017-05" db="EMBL/GenBank/DDBJ databases">
        <authorList>
            <person name="Papadimitriou K."/>
        </authorList>
    </citation>
    <scope>NUCLEOTIDE SEQUENCE [LARGE SCALE GENOMIC DNA]</scope>
    <source>
        <strain evidence="7">ACA-DC 3411</strain>
    </source>
</reference>
<reference evidence="6" key="2">
    <citation type="submission" date="2017-05" db="EMBL/GenBank/DDBJ databases">
        <authorList>
            <person name="Song R."/>
            <person name="Chenine A.L."/>
            <person name="Ruprecht R.M."/>
        </authorList>
    </citation>
    <scope>NUCLEOTIDE SEQUENCE</scope>
    <source>
        <strain evidence="6">ACA-DC 3411</strain>
    </source>
</reference>
<keyword evidence="2 6" id="KW-0378">Hydrolase</keyword>
<dbReference type="Gene3D" id="3.60.21.10">
    <property type="match status" value="1"/>
</dbReference>
<dbReference type="InterPro" id="IPR004843">
    <property type="entry name" value="Calcineurin-like_PHP"/>
</dbReference>
<dbReference type="PANTHER" id="PTHR11575">
    <property type="entry name" value="5'-NUCLEOTIDASE-RELATED"/>
    <property type="match status" value="1"/>
</dbReference>
<gene>
    <name evidence="6" type="ORF">LZ3411_0158</name>
    <name evidence="5" type="ORF">LZY01_14360</name>
</gene>
<dbReference type="SUPFAM" id="SSF55816">
    <property type="entry name" value="5'-nucleotidase (syn. UDP-sugar hydrolase), C-terminal domain"/>
    <property type="match status" value="1"/>
</dbReference>
<sequence>MTIAHHHHKLLYSLLVPLLVAGSASTLPGLDDHSAHAAAQKVTTQTDKYSTPTSQPGFKKLAKKYKTAIPIQVLGINDLHGGLETTGTVKIGDQTYSDVGTVARLGGSLDQAQNQFKKTQHAKAANTFRVEAGDMVGASPANSTLLAHESTMHTLRAMKFQIGTLGNHEFDHGLGEYNRILKGNKPAANADSLVKAYPHQASKINLVVANVVKKSNNKIPYGYKPYTIKTVKAHGKTAKVGFIGIETTDLPHLTLLKNYQNYKILDEAKTIAKYDKVLNKKGVKAVVVMAHTGIASQDGKTAGSAVDILNKVNKLDKKNNVGLYVAGHSHQYANATVGKTHVVQAVYTGKAYNDTQGYINPKTGKFMHLESHVYPVLPAKANPKAKTNAKVAAIVKDADKRVAPKVNAVIGKAATNEPITGRNNNSKTMENAAGELVVDAQRYEAQKNGTKPDFAMTNNGGVRADLAVANNGDITWGAAVAVQPFGNILQVVEMTGQQIKDALNQQYDENQAFYLQISGLKYTYTDNNDAKQPYKVVDIKKDDGTPVSMTATYRVVINDFLHGGGDNFYAFKDTPIKASIGSDTDVFVQYFKDMAAANTPVKAPTLDRKVYQPAGSVVATSTQPVNQVQVALG</sequence>
<comment type="similarity">
    <text evidence="2">Belongs to the 5'-nucleotidase family.</text>
</comment>
<dbReference type="InterPro" id="IPR006179">
    <property type="entry name" value="5_nucleotidase/apyrase"/>
</dbReference>
<dbReference type="EMBL" id="BJZK01000016">
    <property type="protein sequence ID" value="GEO72268.1"/>
    <property type="molecule type" value="Genomic_DNA"/>
</dbReference>
<evidence type="ECO:0000259" key="3">
    <source>
        <dbReference type="Pfam" id="PF00149"/>
    </source>
</evidence>
<dbReference type="GO" id="GO:0030288">
    <property type="term" value="C:outer membrane-bounded periplasmic space"/>
    <property type="evidence" value="ECO:0007669"/>
    <property type="project" value="TreeGrafter"/>
</dbReference>
<evidence type="ECO:0000256" key="1">
    <source>
        <dbReference type="ARBA" id="ARBA00022729"/>
    </source>
</evidence>
<dbReference type="PROSITE" id="PS00786">
    <property type="entry name" value="5_NUCLEOTIDASE_2"/>
    <property type="match status" value="1"/>
</dbReference>
<dbReference type="GO" id="GO:0009166">
    <property type="term" value="P:nucleotide catabolic process"/>
    <property type="evidence" value="ECO:0007669"/>
    <property type="project" value="InterPro"/>
</dbReference>
<evidence type="ECO:0000313" key="5">
    <source>
        <dbReference type="EMBL" id="GEO72268.1"/>
    </source>
</evidence>
<accession>A0A1Y6JTE3</accession>
<dbReference type="EC" id="3.1.3.5" evidence="6"/>
<dbReference type="InterPro" id="IPR008334">
    <property type="entry name" value="5'-Nucleotdase_C"/>
</dbReference>
<evidence type="ECO:0000313" key="6">
    <source>
        <dbReference type="EMBL" id="SMS13208.1"/>
    </source>
</evidence>
<keyword evidence="2" id="KW-0547">Nucleotide-binding</keyword>
<dbReference type="OrthoDB" id="9801679at2"/>
<dbReference type="Pfam" id="PF02872">
    <property type="entry name" value="5_nucleotid_C"/>
    <property type="match status" value="1"/>
</dbReference>
<dbReference type="GO" id="GO:0008253">
    <property type="term" value="F:5'-nucleotidase activity"/>
    <property type="evidence" value="ECO:0007669"/>
    <property type="project" value="UniProtKB-EC"/>
</dbReference>
<dbReference type="GO" id="GO:0046872">
    <property type="term" value="F:metal ion binding"/>
    <property type="evidence" value="ECO:0007669"/>
    <property type="project" value="InterPro"/>
</dbReference>
<evidence type="ECO:0000313" key="8">
    <source>
        <dbReference type="Proteomes" id="UP000321794"/>
    </source>
</evidence>
<dbReference type="Proteomes" id="UP000195412">
    <property type="component" value="Chromosome I"/>
</dbReference>
<feature type="domain" description="5'-Nucleotidase C-terminal" evidence="4">
    <location>
        <begin position="409"/>
        <end position="572"/>
    </location>
</feature>
<dbReference type="SUPFAM" id="SSF56300">
    <property type="entry name" value="Metallo-dependent phosphatases"/>
    <property type="match status" value="1"/>
</dbReference>
<dbReference type="InterPro" id="IPR036907">
    <property type="entry name" value="5'-Nucleotdase_C_sf"/>
</dbReference>
<dbReference type="KEGG" id="lzy:LZ3411_0158"/>
<organism evidence="6 7">
    <name type="scientific">Levilactobacillus zymae</name>
    <dbReference type="NCBI Taxonomy" id="267363"/>
    <lineage>
        <taxon>Bacteria</taxon>
        <taxon>Bacillati</taxon>
        <taxon>Bacillota</taxon>
        <taxon>Bacilli</taxon>
        <taxon>Lactobacillales</taxon>
        <taxon>Lactobacillaceae</taxon>
        <taxon>Levilactobacillus</taxon>
    </lineage>
</organism>
<dbReference type="GO" id="GO:0000166">
    <property type="term" value="F:nucleotide binding"/>
    <property type="evidence" value="ECO:0007669"/>
    <property type="project" value="UniProtKB-KW"/>
</dbReference>